<dbReference type="InterPro" id="IPR012312">
    <property type="entry name" value="Hemerythrin-like"/>
</dbReference>
<keyword evidence="3" id="KW-1185">Reference proteome</keyword>
<accession>A0ABT1QQY7</accession>
<protein>
    <submittedName>
        <fullName evidence="2">Hemerythrin domain-containing protein</fullName>
    </submittedName>
</protein>
<dbReference type="EMBL" id="JANFQO010000006">
    <property type="protein sequence ID" value="MCQ4164718.1"/>
    <property type="molecule type" value="Genomic_DNA"/>
</dbReference>
<dbReference type="Pfam" id="PF01814">
    <property type="entry name" value="Hemerythrin"/>
    <property type="match status" value="1"/>
</dbReference>
<evidence type="ECO:0000313" key="3">
    <source>
        <dbReference type="Proteomes" id="UP001165498"/>
    </source>
</evidence>
<sequence length="177" mass="19602">MASRNHPTIIELLKADHREVDKLFEEFEQAEGNAKKQMLLASRIGQALTIHAEIEENLFYPAVLPLLDEEGADLTWEAAVEHGTLRGLIAGMNGGDPAQPAIKAHVTVLKEYVQHHVREEEKELFPRVQQLDLDLEAMGAEMLQLKEGLAAAAAEPDTNSRTILIADVSVRDVAAWH</sequence>
<evidence type="ECO:0000259" key="1">
    <source>
        <dbReference type="Pfam" id="PF01814"/>
    </source>
</evidence>
<name>A0ABT1QQY7_9GAMM</name>
<feature type="domain" description="Hemerythrin-like" evidence="1">
    <location>
        <begin position="8"/>
        <end position="127"/>
    </location>
</feature>
<gene>
    <name evidence="2" type="ORF">NM961_08350</name>
</gene>
<comment type="caution">
    <text evidence="2">The sequence shown here is derived from an EMBL/GenBank/DDBJ whole genome shotgun (WGS) entry which is preliminary data.</text>
</comment>
<dbReference type="PANTHER" id="PTHR35585:SF1">
    <property type="entry name" value="HHE DOMAIN PROTEIN (AFU_ORTHOLOGUE AFUA_4G00730)"/>
    <property type="match status" value="1"/>
</dbReference>
<dbReference type="Proteomes" id="UP001165498">
    <property type="component" value="Unassembled WGS sequence"/>
</dbReference>
<organism evidence="2 3">
    <name type="scientific">Tahibacter harae</name>
    <dbReference type="NCBI Taxonomy" id="2963937"/>
    <lineage>
        <taxon>Bacteria</taxon>
        <taxon>Pseudomonadati</taxon>
        <taxon>Pseudomonadota</taxon>
        <taxon>Gammaproteobacteria</taxon>
        <taxon>Lysobacterales</taxon>
        <taxon>Rhodanobacteraceae</taxon>
        <taxon>Tahibacter</taxon>
    </lineage>
</organism>
<dbReference type="Gene3D" id="1.20.120.520">
    <property type="entry name" value="nmb1532 protein domain like"/>
    <property type="match status" value="1"/>
</dbReference>
<evidence type="ECO:0000313" key="2">
    <source>
        <dbReference type="EMBL" id="MCQ4164718.1"/>
    </source>
</evidence>
<dbReference type="PANTHER" id="PTHR35585">
    <property type="entry name" value="HHE DOMAIN PROTEIN (AFU_ORTHOLOGUE AFUA_4G00730)"/>
    <property type="match status" value="1"/>
</dbReference>
<reference evidence="2" key="1">
    <citation type="submission" date="2022-07" db="EMBL/GenBank/DDBJ databases">
        <title>Tahibacter sp., a new gammaproteobacterium isolated from the silt sample collected at pig farm.</title>
        <authorList>
            <person name="Chen H."/>
        </authorList>
    </citation>
    <scope>NUCLEOTIDE SEQUENCE</scope>
    <source>
        <strain evidence="2">P2K</strain>
    </source>
</reference>
<dbReference type="RefSeq" id="WP_255913612.1">
    <property type="nucleotide sequence ID" value="NZ_JANFQO010000006.1"/>
</dbReference>
<proteinExistence type="predicted"/>